<dbReference type="CDD" id="cd06225">
    <property type="entry name" value="HAMP"/>
    <property type="match status" value="1"/>
</dbReference>
<dbReference type="GO" id="GO:0000155">
    <property type="term" value="F:phosphorelay sensor kinase activity"/>
    <property type="evidence" value="ECO:0007669"/>
    <property type="project" value="InterPro"/>
</dbReference>
<organism evidence="13">
    <name type="scientific">Pseudomonas zanjanensis</name>
    <dbReference type="NCBI Taxonomy" id="2745496"/>
    <lineage>
        <taxon>Bacteria</taxon>
        <taxon>Pseudomonadati</taxon>
        <taxon>Pseudomonadota</taxon>
        <taxon>Gammaproteobacteria</taxon>
        <taxon>Pseudomonadales</taxon>
        <taxon>Pseudomonadaceae</taxon>
        <taxon>Pseudomonas</taxon>
    </lineage>
</organism>
<dbReference type="InterPro" id="IPR036097">
    <property type="entry name" value="HisK_dim/P_sf"/>
</dbReference>
<feature type="domain" description="Histidine kinase" evidence="11">
    <location>
        <begin position="262"/>
        <end position="472"/>
    </location>
</feature>
<keyword evidence="10" id="KW-0472">Membrane</keyword>
<dbReference type="Gene3D" id="6.10.340.10">
    <property type="match status" value="1"/>
</dbReference>
<evidence type="ECO:0000313" key="15">
    <source>
        <dbReference type="Proteomes" id="UP000636518"/>
    </source>
</evidence>
<sequence>MSLGIRIFLVYVLFIALTGYFVLNTVMEEIRPGVRQSTEETLVDTANLMAEILRDDFKAGTLNQNRWPQLLKAYGERQPAATIWGLPKNQVSHRIYVTDAKGMVVLDSSGVAVGQDYSRWNDVYLTLRGHYGARSSRSDPDDPASSVMHVGAPIRDNGRIIGVVTVAKPNSSLQPYVDRTERRLLIYGAGLVALGLLLGGLLSWWLSAALRRLTIYAQAVSQGRRVEVPHYRGGEFEQLAGAVEHMRTQLEGKAYVERYVHTLTHELKSPLAAIRGAAELLQSDMPAAQHQRFVSNIDNESVRMQQLIERLLNLAQIEQRQGLEEEVAVPLAALMAELLEARGGWIESRQLTVEQQIAGDLALTGEPFLLRQALGNLLENALDFTPINGLLRVSAERRGNRVEIRLFNQAAPIPDYALPRLSERFYSLPRPDSGRKSTGLGLNFVEEVVQLHGGQFSIGNVEGGVEVVLRLP</sequence>
<accession>A0A923FDP7</accession>
<dbReference type="InterPro" id="IPR003660">
    <property type="entry name" value="HAMP_dom"/>
</dbReference>
<dbReference type="Gene3D" id="3.30.565.10">
    <property type="entry name" value="Histidine kinase-like ATPase, C-terminal domain"/>
    <property type="match status" value="1"/>
</dbReference>
<dbReference type="SMART" id="SM00387">
    <property type="entry name" value="HATPase_c"/>
    <property type="match status" value="1"/>
</dbReference>
<dbReference type="SUPFAM" id="SSF55874">
    <property type="entry name" value="ATPase domain of HSP90 chaperone/DNA topoisomerase II/histidine kinase"/>
    <property type="match status" value="1"/>
</dbReference>
<feature type="transmembrane region" description="Helical" evidence="10">
    <location>
        <begin position="184"/>
        <end position="206"/>
    </location>
</feature>
<dbReference type="Gene3D" id="3.30.450.20">
    <property type="entry name" value="PAS domain"/>
    <property type="match status" value="1"/>
</dbReference>
<evidence type="ECO:0000256" key="3">
    <source>
        <dbReference type="ARBA" id="ARBA00012438"/>
    </source>
</evidence>
<evidence type="ECO:0000256" key="9">
    <source>
        <dbReference type="ARBA" id="ARBA00023012"/>
    </source>
</evidence>
<dbReference type="Gene3D" id="1.10.287.130">
    <property type="match status" value="1"/>
</dbReference>
<evidence type="ECO:0000256" key="5">
    <source>
        <dbReference type="ARBA" id="ARBA00022679"/>
    </source>
</evidence>
<dbReference type="InterPro" id="IPR005467">
    <property type="entry name" value="His_kinase_dom"/>
</dbReference>
<evidence type="ECO:0000259" key="11">
    <source>
        <dbReference type="PROSITE" id="PS50109"/>
    </source>
</evidence>
<dbReference type="InterPro" id="IPR029151">
    <property type="entry name" value="Sensor-like_sf"/>
</dbReference>
<reference evidence="13" key="2">
    <citation type="submission" date="2020-07" db="EMBL/GenBank/DDBJ databases">
        <authorList>
            <person name="Lood C."/>
            <person name="Girard L."/>
        </authorList>
    </citation>
    <scope>NUCLEOTIDE SEQUENCE</scope>
    <source>
        <strain evidence="13">SWRI12</strain>
    </source>
</reference>
<dbReference type="InterPro" id="IPR036890">
    <property type="entry name" value="HATPase_C_sf"/>
</dbReference>
<evidence type="ECO:0000256" key="7">
    <source>
        <dbReference type="ARBA" id="ARBA00022777"/>
    </source>
</evidence>
<dbReference type="EC" id="2.7.13.3" evidence="3"/>
<dbReference type="GO" id="GO:0016020">
    <property type="term" value="C:membrane"/>
    <property type="evidence" value="ECO:0007669"/>
    <property type="project" value="UniProtKB-SubCell"/>
</dbReference>
<dbReference type="NCBIfam" id="NF008312">
    <property type="entry name" value="PRK11100.1"/>
    <property type="match status" value="1"/>
</dbReference>
<keyword evidence="4" id="KW-0597">Phosphoprotein</keyword>
<dbReference type="SMART" id="SM00304">
    <property type="entry name" value="HAMP"/>
    <property type="match status" value="1"/>
</dbReference>
<dbReference type="Proteomes" id="UP000636518">
    <property type="component" value="Unassembled WGS sequence"/>
</dbReference>
<dbReference type="InterPro" id="IPR050428">
    <property type="entry name" value="TCS_sensor_his_kinase"/>
</dbReference>
<reference evidence="13 15" key="1">
    <citation type="journal article" date="2020" name="Microorganisms">
        <title>Reliable Identification of Environmental Pseudomonas Isolates Using the rpoD Gene.</title>
        <authorList>
            <consortium name="The Broad Institute Genome Sequencing Platform"/>
            <person name="Girard L."/>
            <person name="Lood C."/>
            <person name="Rokni-Zadeh H."/>
            <person name="van Noort V."/>
            <person name="Lavigne R."/>
            <person name="De Mot R."/>
        </authorList>
    </citation>
    <scope>NUCLEOTIDE SEQUENCE</scope>
    <source>
        <strain evidence="13 15">SWRI12</strain>
    </source>
</reference>
<dbReference type="Pfam" id="PF02518">
    <property type="entry name" value="HATPase_c"/>
    <property type="match status" value="1"/>
</dbReference>
<dbReference type="InterPro" id="IPR003661">
    <property type="entry name" value="HisK_dim/P_dom"/>
</dbReference>
<evidence type="ECO:0000313" key="14">
    <source>
        <dbReference type="EMBL" id="MBV4498307.1"/>
    </source>
</evidence>
<comment type="subcellular location">
    <subcellularLocation>
        <location evidence="2">Membrane</location>
    </subcellularLocation>
</comment>
<gene>
    <name evidence="13" type="primary">creC</name>
    <name evidence="14" type="ORF">HU715_023485</name>
    <name evidence="13" type="ORF">HU715_14625</name>
</gene>
<evidence type="ECO:0000256" key="6">
    <source>
        <dbReference type="ARBA" id="ARBA00022692"/>
    </source>
</evidence>
<dbReference type="AlphaFoldDB" id="A0A923FDP7"/>
<dbReference type="PROSITE" id="PS50109">
    <property type="entry name" value="HIS_KIN"/>
    <property type="match status" value="1"/>
</dbReference>
<reference evidence="14" key="3">
    <citation type="submission" date="2021-06" db="EMBL/GenBank/DDBJ databases">
        <title>Updating the genus Pseudomonas: Description of 43 new species and partition of the Pseudomonas putida group.</title>
        <authorList>
            <person name="Girard L."/>
            <person name="Lood C."/>
            <person name="Vandamme P."/>
            <person name="Rokni-Zadeh H."/>
            <person name="Van Noort V."/>
            <person name="Hofte M."/>
            <person name="Lavigne R."/>
            <person name="De Mot R."/>
        </authorList>
    </citation>
    <scope>NUCLEOTIDE SEQUENCE</scope>
    <source>
        <strain evidence="14">SWRI12</strain>
    </source>
</reference>
<evidence type="ECO:0000256" key="8">
    <source>
        <dbReference type="ARBA" id="ARBA00022989"/>
    </source>
</evidence>
<dbReference type="Pfam" id="PF00672">
    <property type="entry name" value="HAMP"/>
    <property type="match status" value="1"/>
</dbReference>
<dbReference type="RefSeq" id="WP_186706920.1">
    <property type="nucleotide sequence ID" value="NZ_JABWRB020000004.1"/>
</dbReference>
<keyword evidence="15" id="KW-1185">Reference proteome</keyword>
<dbReference type="EMBL" id="JABWRB010000017">
    <property type="protein sequence ID" value="MBC3390897.1"/>
    <property type="molecule type" value="Genomic_DNA"/>
</dbReference>
<dbReference type="PANTHER" id="PTHR45436:SF10">
    <property type="entry name" value="HISTIDINE KINASE"/>
    <property type="match status" value="1"/>
</dbReference>
<keyword evidence="8 10" id="KW-1133">Transmembrane helix</keyword>
<evidence type="ECO:0000313" key="13">
    <source>
        <dbReference type="EMBL" id="MBC3390897.1"/>
    </source>
</evidence>
<feature type="transmembrane region" description="Helical" evidence="10">
    <location>
        <begin position="6"/>
        <end position="27"/>
    </location>
</feature>
<dbReference type="SUPFAM" id="SSF47384">
    <property type="entry name" value="Homodimeric domain of signal transducing histidine kinase"/>
    <property type="match status" value="1"/>
</dbReference>
<dbReference type="SMART" id="SM00388">
    <property type="entry name" value="HisKA"/>
    <property type="match status" value="1"/>
</dbReference>
<comment type="catalytic activity">
    <reaction evidence="1">
        <text>ATP + protein L-histidine = ADP + protein N-phospho-L-histidine.</text>
        <dbReference type="EC" id="2.7.13.3"/>
    </reaction>
</comment>
<dbReference type="EMBL" id="JABWRB020000004">
    <property type="protein sequence ID" value="MBV4498307.1"/>
    <property type="molecule type" value="Genomic_DNA"/>
</dbReference>
<evidence type="ECO:0000259" key="12">
    <source>
        <dbReference type="PROSITE" id="PS50885"/>
    </source>
</evidence>
<dbReference type="CDD" id="cd18773">
    <property type="entry name" value="PDC1_HK_sensor"/>
    <property type="match status" value="1"/>
</dbReference>
<dbReference type="PROSITE" id="PS50885">
    <property type="entry name" value="HAMP"/>
    <property type="match status" value="1"/>
</dbReference>
<evidence type="ECO:0000256" key="1">
    <source>
        <dbReference type="ARBA" id="ARBA00000085"/>
    </source>
</evidence>
<keyword evidence="9" id="KW-0902">Two-component regulatory system</keyword>
<keyword evidence="5 13" id="KW-0808">Transferase</keyword>
<dbReference type="InterPro" id="IPR003594">
    <property type="entry name" value="HATPase_dom"/>
</dbReference>
<proteinExistence type="predicted"/>
<dbReference type="CDD" id="cd00082">
    <property type="entry name" value="HisKA"/>
    <property type="match status" value="1"/>
</dbReference>
<evidence type="ECO:0000256" key="4">
    <source>
        <dbReference type="ARBA" id="ARBA00022553"/>
    </source>
</evidence>
<comment type="caution">
    <text evidence="13">The sequence shown here is derived from an EMBL/GenBank/DDBJ whole genome shotgun (WGS) entry which is preliminary data.</text>
</comment>
<keyword evidence="7 13" id="KW-0418">Kinase</keyword>
<protein>
    <recommendedName>
        <fullName evidence="3">histidine kinase</fullName>
        <ecNumber evidence="3">2.7.13.3</ecNumber>
    </recommendedName>
</protein>
<name>A0A923FDP7_9PSED</name>
<dbReference type="PANTHER" id="PTHR45436">
    <property type="entry name" value="SENSOR HISTIDINE KINASE YKOH"/>
    <property type="match status" value="1"/>
</dbReference>
<dbReference type="Pfam" id="PF00512">
    <property type="entry name" value="HisKA"/>
    <property type="match status" value="1"/>
</dbReference>
<dbReference type="SUPFAM" id="SSF103190">
    <property type="entry name" value="Sensory domain-like"/>
    <property type="match status" value="1"/>
</dbReference>
<feature type="domain" description="HAMP" evidence="12">
    <location>
        <begin position="204"/>
        <end position="255"/>
    </location>
</feature>
<evidence type="ECO:0000256" key="10">
    <source>
        <dbReference type="SAM" id="Phobius"/>
    </source>
</evidence>
<evidence type="ECO:0000256" key="2">
    <source>
        <dbReference type="ARBA" id="ARBA00004370"/>
    </source>
</evidence>
<keyword evidence="6 10" id="KW-0812">Transmembrane</keyword>